<dbReference type="AlphaFoldDB" id="A0A9D2P675"/>
<proteinExistence type="predicted"/>
<reference evidence="3" key="2">
    <citation type="submission" date="2021-04" db="EMBL/GenBank/DDBJ databases">
        <authorList>
            <person name="Gilroy R."/>
        </authorList>
    </citation>
    <scope>NUCLEOTIDE SEQUENCE</scope>
    <source>
        <strain evidence="3">CHK165-2605</strain>
    </source>
</reference>
<name>A0A9D2P675_9FIRM</name>
<dbReference type="Proteomes" id="UP000823895">
    <property type="component" value="Unassembled WGS sequence"/>
</dbReference>
<accession>A0A9D2P675</accession>
<gene>
    <name evidence="3" type="ORF">H9756_08980</name>
</gene>
<feature type="compositionally biased region" description="Basic and acidic residues" evidence="1">
    <location>
        <begin position="76"/>
        <end position="88"/>
    </location>
</feature>
<dbReference type="Pfam" id="PF12773">
    <property type="entry name" value="DZR"/>
    <property type="match status" value="1"/>
</dbReference>
<dbReference type="InterPro" id="IPR025874">
    <property type="entry name" value="DZR"/>
</dbReference>
<protein>
    <submittedName>
        <fullName evidence="3">Zinc ribbon domain-containing protein</fullName>
    </submittedName>
</protein>
<evidence type="ECO:0000259" key="2">
    <source>
        <dbReference type="Pfam" id="PF12773"/>
    </source>
</evidence>
<evidence type="ECO:0000313" key="3">
    <source>
        <dbReference type="EMBL" id="HJC43793.1"/>
    </source>
</evidence>
<feature type="domain" description="DZANK-type" evidence="2">
    <location>
        <begin position="3"/>
        <end position="59"/>
    </location>
</feature>
<evidence type="ECO:0000256" key="1">
    <source>
        <dbReference type="SAM" id="MobiDB-lite"/>
    </source>
</evidence>
<evidence type="ECO:0000313" key="4">
    <source>
        <dbReference type="Proteomes" id="UP000823895"/>
    </source>
</evidence>
<reference evidence="3" key="1">
    <citation type="journal article" date="2021" name="PeerJ">
        <title>Extensive microbial diversity within the chicken gut microbiome revealed by metagenomics and culture.</title>
        <authorList>
            <person name="Gilroy R."/>
            <person name="Ravi A."/>
            <person name="Getino M."/>
            <person name="Pursley I."/>
            <person name="Horton D.L."/>
            <person name="Alikhan N.F."/>
            <person name="Baker D."/>
            <person name="Gharbi K."/>
            <person name="Hall N."/>
            <person name="Watson M."/>
            <person name="Adriaenssens E.M."/>
            <person name="Foster-Nyarko E."/>
            <person name="Jarju S."/>
            <person name="Secka A."/>
            <person name="Antonio M."/>
            <person name="Oren A."/>
            <person name="Chaudhuri R.R."/>
            <person name="La Ragione R."/>
            <person name="Hildebrand F."/>
            <person name="Pallen M.J."/>
        </authorList>
    </citation>
    <scope>NUCLEOTIDE SEQUENCE</scope>
    <source>
        <strain evidence="3">CHK165-2605</strain>
    </source>
</reference>
<comment type="caution">
    <text evidence="3">The sequence shown here is derived from an EMBL/GenBank/DDBJ whole genome shotgun (WGS) entry which is preliminary data.</text>
</comment>
<dbReference type="EMBL" id="DWWI01000190">
    <property type="protein sequence ID" value="HJC43793.1"/>
    <property type="molecule type" value="Genomic_DNA"/>
</dbReference>
<feature type="region of interest" description="Disordered" evidence="1">
    <location>
        <begin position="69"/>
        <end position="88"/>
    </location>
</feature>
<sequence>MKCKVCGQELKNGAKFCVKCGTKVEIEEQNASFRKDDEQRCSVCGKSLKPGAKFCSKCGSRVILSDLSSEESIPEEENHGQSDRKKTSDISIKMSNVENDIVNPFLLNGKNPCESILHPKLNPLQKKRKSISREVDYKELEIAKKREEEERRRQEEEKAARREEEERRRQEEEEAARRREEEERRRQEEDRVYCEEIDKKLAQMESIHEEIIPDEQSIIQNVEDNLIEVSETGQTYVPKEDHIVPQQFTRGFRTERVEKLARAKPSKLRK</sequence>
<feature type="region of interest" description="Disordered" evidence="1">
    <location>
        <begin position="147"/>
        <end position="190"/>
    </location>
</feature>
<organism evidence="3 4">
    <name type="scientific">Candidatus Mediterraneibacter gallistercoris</name>
    <dbReference type="NCBI Taxonomy" id="2838671"/>
    <lineage>
        <taxon>Bacteria</taxon>
        <taxon>Bacillati</taxon>
        <taxon>Bacillota</taxon>
        <taxon>Clostridia</taxon>
        <taxon>Lachnospirales</taxon>
        <taxon>Lachnospiraceae</taxon>
        <taxon>Mediterraneibacter</taxon>
    </lineage>
</organism>